<feature type="domain" description="DUF5683" evidence="2">
    <location>
        <begin position="18"/>
        <end position="73"/>
    </location>
</feature>
<dbReference type="Pfam" id="PF18935">
    <property type="entry name" value="DUF5683"/>
    <property type="match status" value="1"/>
</dbReference>
<keyword evidence="1" id="KW-1133">Transmembrane helix</keyword>
<feature type="transmembrane region" description="Helical" evidence="1">
    <location>
        <begin position="86"/>
        <end position="107"/>
    </location>
</feature>
<accession>A0A382ULT0</accession>
<organism evidence="3">
    <name type="scientific">marine metagenome</name>
    <dbReference type="NCBI Taxonomy" id="408172"/>
    <lineage>
        <taxon>unclassified sequences</taxon>
        <taxon>metagenomes</taxon>
        <taxon>ecological metagenomes</taxon>
    </lineage>
</organism>
<gene>
    <name evidence="3" type="ORF">METZ01_LOCUS387986</name>
</gene>
<dbReference type="EMBL" id="UINC01145167">
    <property type="protein sequence ID" value="SVD35132.1"/>
    <property type="molecule type" value="Genomic_DNA"/>
</dbReference>
<protein>
    <recommendedName>
        <fullName evidence="2">DUF5683 domain-containing protein</fullName>
    </recommendedName>
</protein>
<evidence type="ECO:0000259" key="2">
    <source>
        <dbReference type="Pfam" id="PF18935"/>
    </source>
</evidence>
<dbReference type="AlphaFoldDB" id="A0A382ULT0"/>
<keyword evidence="1" id="KW-0472">Membrane</keyword>
<dbReference type="InterPro" id="IPR043738">
    <property type="entry name" value="DUF5683"/>
</dbReference>
<evidence type="ECO:0000256" key="1">
    <source>
        <dbReference type="SAM" id="Phobius"/>
    </source>
</evidence>
<name>A0A382ULT0_9ZZZZ</name>
<sequence length="129" mass="14718">MMMMGTIFSQIPDSTLQKSPSKAVRSALLLPGGGQFYNGQKFKGFLLMGGAVVSGFLYADYANKYHNYTGVDTFEKERYLKLRNKYGWWVGFVYIYGLLDAIVEVHLHPFNKVMNEDLEKSKVEVSKEQ</sequence>
<proteinExistence type="predicted"/>
<keyword evidence="1" id="KW-0812">Transmembrane</keyword>
<evidence type="ECO:0000313" key="3">
    <source>
        <dbReference type="EMBL" id="SVD35132.1"/>
    </source>
</evidence>
<reference evidence="3" key="1">
    <citation type="submission" date="2018-05" db="EMBL/GenBank/DDBJ databases">
        <authorList>
            <person name="Lanie J.A."/>
            <person name="Ng W.-L."/>
            <person name="Kazmierczak K.M."/>
            <person name="Andrzejewski T.M."/>
            <person name="Davidsen T.M."/>
            <person name="Wayne K.J."/>
            <person name="Tettelin H."/>
            <person name="Glass J.I."/>
            <person name="Rusch D."/>
            <person name="Podicherti R."/>
            <person name="Tsui H.-C.T."/>
            <person name="Winkler M.E."/>
        </authorList>
    </citation>
    <scope>NUCLEOTIDE SEQUENCE</scope>
</reference>